<dbReference type="InterPro" id="IPR001437">
    <property type="entry name" value="Tscrpt_elong_fac_GreA/B_C"/>
</dbReference>
<dbReference type="PANTHER" id="PTHR30437">
    <property type="entry name" value="TRANSCRIPTION ELONGATION FACTOR GREA"/>
    <property type="match status" value="1"/>
</dbReference>
<dbReference type="GO" id="GO:0006354">
    <property type="term" value="P:DNA-templated transcription elongation"/>
    <property type="evidence" value="ECO:0007669"/>
    <property type="project" value="TreeGrafter"/>
</dbReference>
<dbReference type="NCBIfam" id="NF004396">
    <property type="entry name" value="PRK05753.1"/>
    <property type="match status" value="1"/>
</dbReference>
<evidence type="ECO:0000313" key="3">
    <source>
        <dbReference type="EMBL" id="KUG23038.1"/>
    </source>
</evidence>
<feature type="domain" description="Regulator of nucleoside diphosphate kinase N-terminal" evidence="2">
    <location>
        <begin position="4"/>
        <end position="46"/>
    </location>
</feature>
<dbReference type="PANTHER" id="PTHR30437:SF5">
    <property type="entry name" value="REGULATOR OF NUCLEOSIDE DIPHOSPHATE KINASE"/>
    <property type="match status" value="1"/>
</dbReference>
<dbReference type="GO" id="GO:0003677">
    <property type="term" value="F:DNA binding"/>
    <property type="evidence" value="ECO:0007669"/>
    <property type="project" value="InterPro"/>
</dbReference>
<proteinExistence type="predicted"/>
<dbReference type="EMBL" id="LNQE01000924">
    <property type="protein sequence ID" value="KUG23038.1"/>
    <property type="molecule type" value="Genomic_DNA"/>
</dbReference>
<dbReference type="GO" id="GO:0070063">
    <property type="term" value="F:RNA polymerase binding"/>
    <property type="evidence" value="ECO:0007669"/>
    <property type="project" value="InterPro"/>
</dbReference>
<dbReference type="InterPro" id="IPR029462">
    <property type="entry name" value="Rnk_N"/>
</dbReference>
<sequence length="137" mass="15392">MDRTVYITSFDMDRLQSIIDNHRSASPKIKEQIERLEIELDKAVVVEPKDIPADVVTMNTKLRLLDETSGEEKIISLVFPSDADFDKNRISVLAPAGTALLGYRVGDIVEWNVPSGTKSFRIIETLYQPEAAGHYDV</sequence>
<dbReference type="InterPro" id="IPR036953">
    <property type="entry name" value="GreA/GreB_C_sf"/>
</dbReference>
<keyword evidence="3" id="KW-0418">Kinase</keyword>
<dbReference type="Gene3D" id="3.10.50.30">
    <property type="entry name" value="Transcription elongation factor, GreA/GreB, C-terminal domain"/>
    <property type="match status" value="1"/>
</dbReference>
<dbReference type="PIRSF" id="PIRSF006092">
    <property type="entry name" value="GreA_GreB"/>
    <property type="match status" value="1"/>
</dbReference>
<dbReference type="GO" id="GO:0032784">
    <property type="term" value="P:regulation of DNA-templated transcription elongation"/>
    <property type="evidence" value="ECO:0007669"/>
    <property type="project" value="InterPro"/>
</dbReference>
<name>A0A0W8FQX5_9ZZZZ</name>
<dbReference type="AlphaFoldDB" id="A0A0W8FQX5"/>
<organism evidence="3">
    <name type="scientific">hydrocarbon metagenome</name>
    <dbReference type="NCBI Taxonomy" id="938273"/>
    <lineage>
        <taxon>unclassified sequences</taxon>
        <taxon>metagenomes</taxon>
        <taxon>ecological metagenomes</taxon>
    </lineage>
</organism>
<dbReference type="GO" id="GO:0016301">
    <property type="term" value="F:kinase activity"/>
    <property type="evidence" value="ECO:0007669"/>
    <property type="project" value="UniProtKB-KW"/>
</dbReference>
<comment type="caution">
    <text evidence="3">The sequence shown here is derived from an EMBL/GenBank/DDBJ whole genome shotgun (WGS) entry which is preliminary data.</text>
</comment>
<accession>A0A0W8FQX5</accession>
<keyword evidence="3" id="KW-0808">Transferase</keyword>
<protein>
    <submittedName>
        <fullName evidence="3">Regulator of nucleoside diphosphate kinase</fullName>
    </submittedName>
</protein>
<evidence type="ECO:0000259" key="1">
    <source>
        <dbReference type="Pfam" id="PF01272"/>
    </source>
</evidence>
<reference evidence="3" key="1">
    <citation type="journal article" date="2015" name="Proc. Natl. Acad. Sci. U.S.A.">
        <title>Networks of energetic and metabolic interactions define dynamics in microbial communities.</title>
        <authorList>
            <person name="Embree M."/>
            <person name="Liu J.K."/>
            <person name="Al-Bassam M.M."/>
            <person name="Zengler K."/>
        </authorList>
    </citation>
    <scope>NUCLEOTIDE SEQUENCE</scope>
</reference>
<dbReference type="InterPro" id="IPR023459">
    <property type="entry name" value="Tscrpt_elong_fac_GreA/B_fam"/>
</dbReference>
<dbReference type="Pfam" id="PF01272">
    <property type="entry name" value="GreA_GreB"/>
    <property type="match status" value="1"/>
</dbReference>
<dbReference type="Pfam" id="PF14760">
    <property type="entry name" value="Rnk_N"/>
    <property type="match status" value="1"/>
</dbReference>
<gene>
    <name evidence="3" type="ORF">ASZ90_007164</name>
</gene>
<dbReference type="SUPFAM" id="SSF54534">
    <property type="entry name" value="FKBP-like"/>
    <property type="match status" value="1"/>
</dbReference>
<feature type="domain" description="Transcription elongation factor GreA/GreB C-terminal" evidence="1">
    <location>
        <begin position="52"/>
        <end position="124"/>
    </location>
</feature>
<evidence type="ECO:0000259" key="2">
    <source>
        <dbReference type="Pfam" id="PF14760"/>
    </source>
</evidence>